<name>A0ABV5F601_9FLAO</name>
<feature type="domain" description="Glycosyltransferase 2-like" evidence="1">
    <location>
        <begin position="6"/>
        <end position="131"/>
    </location>
</feature>
<dbReference type="SUPFAM" id="SSF53448">
    <property type="entry name" value="Nucleotide-diphospho-sugar transferases"/>
    <property type="match status" value="1"/>
</dbReference>
<sequence>MNAFFSVVIPLYNKQNHIKNTIDSVINQNFKDFEIIIVNDGSTDHSLDVINTISDTRLNIYTIENQGVSFARNFGVRKTSTEHIVFLDADDYWEENHLETLFQLSEAYPNTGLFATGYYKQYFNKPRFKATYNTIPEEYSGVISNFFEASMIDNIAWTSAVMIPKSTLEAIGPFNENMRSGQDTELWIRIALQKQVVFSKKPTATKVITDVENHLSYSESRIDRLQIFETFKSYETDNKSLKRYLDSNRFSTAIQRKQNGDFDNYNKLKSDLNFKNLNIKQRLLLHSPAFLLRFLKKVQFKLLKNNIYLTAFK</sequence>
<dbReference type="RefSeq" id="WP_382384522.1">
    <property type="nucleotide sequence ID" value="NZ_JBHMEZ010000032.1"/>
</dbReference>
<evidence type="ECO:0000313" key="3">
    <source>
        <dbReference type="Proteomes" id="UP001589605"/>
    </source>
</evidence>
<dbReference type="Gene3D" id="3.90.550.10">
    <property type="entry name" value="Spore Coat Polysaccharide Biosynthesis Protein SpsA, Chain A"/>
    <property type="match status" value="1"/>
</dbReference>
<protein>
    <submittedName>
        <fullName evidence="2">Glycosyltransferase family 2 protein</fullName>
    </submittedName>
</protein>
<dbReference type="InterPro" id="IPR001173">
    <property type="entry name" value="Glyco_trans_2-like"/>
</dbReference>
<dbReference type="EMBL" id="JBHMEZ010000032">
    <property type="protein sequence ID" value="MFB9054886.1"/>
    <property type="molecule type" value="Genomic_DNA"/>
</dbReference>
<dbReference type="Proteomes" id="UP001589605">
    <property type="component" value="Unassembled WGS sequence"/>
</dbReference>
<dbReference type="Pfam" id="PF00535">
    <property type="entry name" value="Glycos_transf_2"/>
    <property type="match status" value="1"/>
</dbReference>
<evidence type="ECO:0000259" key="1">
    <source>
        <dbReference type="Pfam" id="PF00535"/>
    </source>
</evidence>
<dbReference type="CDD" id="cd00761">
    <property type="entry name" value="Glyco_tranf_GTA_type"/>
    <property type="match status" value="1"/>
</dbReference>
<gene>
    <name evidence="2" type="ORF">ACFFVB_17515</name>
</gene>
<organism evidence="2 3">
    <name type="scientific">Formosa undariae</name>
    <dbReference type="NCBI Taxonomy" id="1325436"/>
    <lineage>
        <taxon>Bacteria</taxon>
        <taxon>Pseudomonadati</taxon>
        <taxon>Bacteroidota</taxon>
        <taxon>Flavobacteriia</taxon>
        <taxon>Flavobacteriales</taxon>
        <taxon>Flavobacteriaceae</taxon>
        <taxon>Formosa</taxon>
    </lineage>
</organism>
<dbReference type="InterPro" id="IPR029044">
    <property type="entry name" value="Nucleotide-diphossugar_trans"/>
</dbReference>
<dbReference type="PANTHER" id="PTHR22916">
    <property type="entry name" value="GLYCOSYLTRANSFERASE"/>
    <property type="match status" value="1"/>
</dbReference>
<proteinExistence type="predicted"/>
<accession>A0ABV5F601</accession>
<comment type="caution">
    <text evidence="2">The sequence shown here is derived from an EMBL/GenBank/DDBJ whole genome shotgun (WGS) entry which is preliminary data.</text>
</comment>
<reference evidence="2 3" key="1">
    <citation type="submission" date="2024-09" db="EMBL/GenBank/DDBJ databases">
        <authorList>
            <person name="Sun Q."/>
            <person name="Mori K."/>
        </authorList>
    </citation>
    <scope>NUCLEOTIDE SEQUENCE [LARGE SCALE GENOMIC DNA]</scope>
    <source>
        <strain evidence="2 3">CECT 8286</strain>
    </source>
</reference>
<evidence type="ECO:0000313" key="2">
    <source>
        <dbReference type="EMBL" id="MFB9054886.1"/>
    </source>
</evidence>
<dbReference type="PANTHER" id="PTHR22916:SF3">
    <property type="entry name" value="UDP-GLCNAC:BETAGAL BETA-1,3-N-ACETYLGLUCOSAMINYLTRANSFERASE-LIKE PROTEIN 1"/>
    <property type="match status" value="1"/>
</dbReference>
<keyword evidence="3" id="KW-1185">Reference proteome</keyword>